<dbReference type="AlphaFoldDB" id="K9ZYS7"/>
<organism evidence="2 3">
    <name type="scientific">Deinococcus peraridilitoris (strain DSM 19664 / LMG 22246 / CIP 109416 / KR-200)</name>
    <dbReference type="NCBI Taxonomy" id="937777"/>
    <lineage>
        <taxon>Bacteria</taxon>
        <taxon>Thermotogati</taxon>
        <taxon>Deinococcota</taxon>
        <taxon>Deinococci</taxon>
        <taxon>Deinococcales</taxon>
        <taxon>Deinococcaceae</taxon>
        <taxon>Deinococcus</taxon>
    </lineage>
</organism>
<accession>K9ZYS7</accession>
<sequence>MRAAAPLVILLIGLLIATILEAVIALPLRRLLATWPEALRWVFTLAFAALAAWTGGRHYFTVFRRPVLSMVVLVTLPILLAFRLLADRVAELPSPFGLVVAAVLGLLAGGAVWQLGRASNFRPWLAALFGALVFVNLFYGAPGAPR</sequence>
<keyword evidence="3" id="KW-1185">Reference proteome</keyword>
<dbReference type="EMBL" id="CP003382">
    <property type="protein sequence ID" value="AFZ66736.1"/>
    <property type="molecule type" value="Genomic_DNA"/>
</dbReference>
<dbReference type="STRING" id="937777.Deipe_1180"/>
<feature type="transmembrane region" description="Helical" evidence="1">
    <location>
        <begin position="38"/>
        <end position="55"/>
    </location>
</feature>
<gene>
    <name evidence="2" type="ordered locus">Deipe_1180</name>
</gene>
<feature type="transmembrane region" description="Helical" evidence="1">
    <location>
        <begin position="67"/>
        <end position="86"/>
    </location>
</feature>
<dbReference type="Proteomes" id="UP000010467">
    <property type="component" value="Chromosome"/>
</dbReference>
<feature type="transmembrane region" description="Helical" evidence="1">
    <location>
        <begin position="124"/>
        <end position="141"/>
    </location>
</feature>
<reference evidence="3" key="1">
    <citation type="submission" date="2012-03" db="EMBL/GenBank/DDBJ databases">
        <title>Complete sequence of chromosome of Deinococcus peraridilitoris DSM 19664.</title>
        <authorList>
            <person name="Lucas S."/>
            <person name="Copeland A."/>
            <person name="Lapidus A."/>
            <person name="Glavina del Rio T."/>
            <person name="Dalin E."/>
            <person name="Tice H."/>
            <person name="Bruce D."/>
            <person name="Goodwin L."/>
            <person name="Pitluck S."/>
            <person name="Peters L."/>
            <person name="Mikhailova N."/>
            <person name="Lu M."/>
            <person name="Kyrpides N."/>
            <person name="Mavromatis K."/>
            <person name="Ivanova N."/>
            <person name="Brettin T."/>
            <person name="Detter J.C."/>
            <person name="Han C."/>
            <person name="Larimer F."/>
            <person name="Land M."/>
            <person name="Hauser L."/>
            <person name="Markowitz V."/>
            <person name="Cheng J.-F."/>
            <person name="Hugenholtz P."/>
            <person name="Woyke T."/>
            <person name="Wu D."/>
            <person name="Pukall R."/>
            <person name="Steenblock K."/>
            <person name="Brambilla E."/>
            <person name="Klenk H.-P."/>
            <person name="Eisen J.A."/>
        </authorList>
    </citation>
    <scope>NUCLEOTIDE SEQUENCE [LARGE SCALE GENOMIC DNA]</scope>
    <source>
        <strain evidence="3">DSM 19664 / LMG 22246 / CIP 109416 / KR-200</strain>
    </source>
</reference>
<keyword evidence="1" id="KW-0472">Membrane</keyword>
<evidence type="ECO:0000313" key="3">
    <source>
        <dbReference type="Proteomes" id="UP000010467"/>
    </source>
</evidence>
<dbReference type="RefSeq" id="WP_015235044.1">
    <property type="nucleotide sequence ID" value="NC_019793.1"/>
</dbReference>
<keyword evidence="1" id="KW-0812">Transmembrane</keyword>
<protein>
    <submittedName>
        <fullName evidence="2">Uncharacterized protein</fullName>
    </submittedName>
</protein>
<evidence type="ECO:0000256" key="1">
    <source>
        <dbReference type="SAM" id="Phobius"/>
    </source>
</evidence>
<evidence type="ECO:0000313" key="2">
    <source>
        <dbReference type="EMBL" id="AFZ66736.1"/>
    </source>
</evidence>
<dbReference type="HOGENOM" id="CLU_1774342_0_0_0"/>
<feature type="transmembrane region" description="Helical" evidence="1">
    <location>
        <begin position="92"/>
        <end position="112"/>
    </location>
</feature>
<keyword evidence="1" id="KW-1133">Transmembrane helix</keyword>
<proteinExistence type="predicted"/>
<dbReference type="PATRIC" id="fig|937777.3.peg.1182"/>
<dbReference type="KEGG" id="dpd:Deipe_1180"/>
<name>K9ZYS7_DEIPD</name>